<dbReference type="Pfam" id="PF14021">
    <property type="entry name" value="TNT"/>
    <property type="match status" value="1"/>
</dbReference>
<feature type="region of interest" description="Disordered" evidence="1">
    <location>
        <begin position="91"/>
        <end position="114"/>
    </location>
</feature>
<feature type="domain" description="TNT" evidence="3">
    <location>
        <begin position="196"/>
        <end position="303"/>
    </location>
</feature>
<name>A0A919R2U4_9ACTN</name>
<dbReference type="InterPro" id="IPR025331">
    <property type="entry name" value="TNT"/>
</dbReference>
<protein>
    <recommendedName>
        <fullName evidence="3">TNT domain-containing protein</fullName>
    </recommendedName>
</protein>
<comment type="caution">
    <text evidence="4">The sequence shown here is derived from an EMBL/GenBank/DDBJ whole genome shotgun (WGS) entry which is preliminary data.</text>
</comment>
<reference evidence="4" key="1">
    <citation type="submission" date="2021-01" db="EMBL/GenBank/DDBJ databases">
        <title>Whole genome shotgun sequence of Sphaerisporangium rufum NBRC 109079.</title>
        <authorList>
            <person name="Komaki H."/>
            <person name="Tamura T."/>
        </authorList>
    </citation>
    <scope>NUCLEOTIDE SEQUENCE</scope>
    <source>
        <strain evidence="4">NBRC 109079</strain>
    </source>
</reference>
<evidence type="ECO:0000313" key="5">
    <source>
        <dbReference type="Proteomes" id="UP000655287"/>
    </source>
</evidence>
<keyword evidence="5" id="KW-1185">Reference proteome</keyword>
<dbReference type="GO" id="GO:0050135">
    <property type="term" value="F:NADP+ nucleosidase activity"/>
    <property type="evidence" value="ECO:0007669"/>
    <property type="project" value="InterPro"/>
</dbReference>
<evidence type="ECO:0000313" key="4">
    <source>
        <dbReference type="EMBL" id="GII78681.1"/>
    </source>
</evidence>
<evidence type="ECO:0000256" key="2">
    <source>
        <dbReference type="SAM" id="SignalP"/>
    </source>
</evidence>
<dbReference type="InterPro" id="IPR006311">
    <property type="entry name" value="TAT_signal"/>
</dbReference>
<dbReference type="AlphaFoldDB" id="A0A919R2U4"/>
<dbReference type="EMBL" id="BOOU01000052">
    <property type="protein sequence ID" value="GII78681.1"/>
    <property type="molecule type" value="Genomic_DNA"/>
</dbReference>
<accession>A0A919R2U4</accession>
<dbReference type="RefSeq" id="WP_203987506.1">
    <property type="nucleotide sequence ID" value="NZ_BOOU01000052.1"/>
</dbReference>
<feature type="signal peptide" evidence="2">
    <location>
        <begin position="1"/>
        <end position="29"/>
    </location>
</feature>
<dbReference type="Proteomes" id="UP000655287">
    <property type="component" value="Unassembled WGS sequence"/>
</dbReference>
<dbReference type="PROSITE" id="PS51318">
    <property type="entry name" value="TAT"/>
    <property type="match status" value="1"/>
</dbReference>
<gene>
    <name evidence="4" type="ORF">Sru01_36630</name>
</gene>
<proteinExistence type="predicted"/>
<evidence type="ECO:0000259" key="3">
    <source>
        <dbReference type="Pfam" id="PF14021"/>
    </source>
</evidence>
<evidence type="ECO:0000256" key="1">
    <source>
        <dbReference type="SAM" id="MobiDB-lite"/>
    </source>
</evidence>
<organism evidence="4 5">
    <name type="scientific">Sphaerisporangium rufum</name>
    <dbReference type="NCBI Taxonomy" id="1381558"/>
    <lineage>
        <taxon>Bacteria</taxon>
        <taxon>Bacillati</taxon>
        <taxon>Actinomycetota</taxon>
        <taxon>Actinomycetes</taxon>
        <taxon>Streptosporangiales</taxon>
        <taxon>Streptosporangiaceae</taxon>
        <taxon>Sphaerisporangium</taxon>
    </lineage>
</organism>
<dbReference type="PANTHER" id="PTHR42059">
    <property type="entry name" value="TNT DOMAIN-CONTAINING PROTEIN"/>
    <property type="match status" value="1"/>
</dbReference>
<feature type="chain" id="PRO_5037356572" description="TNT domain-containing protein" evidence="2">
    <location>
        <begin position="30"/>
        <end position="305"/>
    </location>
</feature>
<dbReference type="InterPro" id="IPR053024">
    <property type="entry name" value="Fungal_surface_NADase"/>
</dbReference>
<dbReference type="PANTHER" id="PTHR42059:SF1">
    <property type="entry name" value="TNT DOMAIN-CONTAINING PROTEIN"/>
    <property type="match status" value="1"/>
</dbReference>
<sequence>MRNLRRRAPLAAAGLGIAALSLSAVPALAGTVTPDPARAVPAGAPPARPAVSAVSLGTAGSTAAGSTNAGSTIAGSTIAGSTVGGSTVGGSAAAGAAGPGVQAPARPAAAAGDGTRPVCTAPFINLDPRLGPKYLPKKGLLGRILKPYVPLGGLSPQRFLNRYWDFATNFYRFPPDAGFAHAGGYPNGKVLAAGMTLRAGEKLDRFGGEGGSFMAPLGMPFPQRALPPTNLDTNPQSPQYPCNYHQYEVIRDFAVDGGPAAPAFQQPGGGTQYHLVSRFIPEAPPVPEEVPVSWLIANGFLRRLN</sequence>
<keyword evidence="2" id="KW-0732">Signal</keyword>